<dbReference type="AlphaFoldDB" id="A0A0K9YMR5"/>
<accession>A0A0K9YMR5</accession>
<dbReference type="Gene3D" id="1.10.357.10">
    <property type="entry name" value="Tetracycline Repressor, domain 2"/>
    <property type="match status" value="1"/>
</dbReference>
<dbReference type="RefSeq" id="WP_049742000.1">
    <property type="nucleotide sequence ID" value="NZ_BJON01000009.1"/>
</dbReference>
<evidence type="ECO:0000259" key="3">
    <source>
        <dbReference type="PROSITE" id="PS50977"/>
    </source>
</evidence>
<keyword evidence="1 2" id="KW-0238">DNA-binding</keyword>
<dbReference type="PATRIC" id="fig|54915.3.peg.5114"/>
<reference evidence="5" key="2">
    <citation type="submission" date="2015-07" db="EMBL/GenBank/DDBJ databases">
        <title>MeaNS - Measles Nucleotide Surveillance Program.</title>
        <authorList>
            <person name="Tran T."/>
            <person name="Druce J."/>
        </authorList>
    </citation>
    <scope>NUCLEOTIDE SEQUENCE</scope>
    <source>
        <strain evidence="5">DSM 9887</strain>
    </source>
</reference>
<sequence>MARSQLQIKRMLQYFVDATVEIIEEEGIEQVSARKIGQKAGYTGSTIYNYFEELSHLIFFASMRFATGYLQELPDYLERGQTYLEKYVLSWECFCKHSFAQPQIYHALFIADLGKKPEDILAHYFSIYSSDLIGLTEEIKPLLYNPDLTSRSLALLKLAKKERELDDQTIADVNEMTVLMWEGMLTTILNKRREMDPEEAVDKTMKHIRNAMIILENSDPR</sequence>
<evidence type="ECO:0000313" key="7">
    <source>
        <dbReference type="Proteomes" id="UP000319578"/>
    </source>
</evidence>
<dbReference type="EMBL" id="LGIQ01000011">
    <property type="protein sequence ID" value="KNB69961.1"/>
    <property type="molecule type" value="Genomic_DNA"/>
</dbReference>
<dbReference type="Proteomes" id="UP000319578">
    <property type="component" value="Unassembled WGS sequence"/>
</dbReference>
<proteinExistence type="predicted"/>
<reference evidence="4 7" key="3">
    <citation type="submission" date="2019-06" db="EMBL/GenBank/DDBJ databases">
        <title>Whole genome shotgun sequence of Brevibacillus reuszeri NBRC 15719.</title>
        <authorList>
            <person name="Hosoyama A."/>
            <person name="Uohara A."/>
            <person name="Ohji S."/>
            <person name="Ichikawa N."/>
        </authorList>
    </citation>
    <scope>NUCLEOTIDE SEQUENCE [LARGE SCALE GENOMIC DNA]</scope>
    <source>
        <strain evidence="4 7">NBRC 15719</strain>
    </source>
</reference>
<dbReference type="SUPFAM" id="SSF46689">
    <property type="entry name" value="Homeodomain-like"/>
    <property type="match status" value="1"/>
</dbReference>
<dbReference type="GO" id="GO:0003677">
    <property type="term" value="F:DNA binding"/>
    <property type="evidence" value="ECO:0007669"/>
    <property type="project" value="UniProtKB-UniRule"/>
</dbReference>
<dbReference type="OrthoDB" id="5366068at2"/>
<protein>
    <submittedName>
        <fullName evidence="5">TetR family transcriptional regulator</fullName>
    </submittedName>
</protein>
<dbReference type="InterPro" id="IPR001647">
    <property type="entry name" value="HTH_TetR"/>
</dbReference>
<evidence type="ECO:0000313" key="5">
    <source>
        <dbReference type="EMBL" id="KNB69961.1"/>
    </source>
</evidence>
<dbReference type="PROSITE" id="PS50977">
    <property type="entry name" value="HTH_TETR_2"/>
    <property type="match status" value="1"/>
</dbReference>
<evidence type="ECO:0000256" key="1">
    <source>
        <dbReference type="ARBA" id="ARBA00023125"/>
    </source>
</evidence>
<keyword evidence="7" id="KW-1185">Reference proteome</keyword>
<dbReference type="EMBL" id="BJON01000009">
    <property type="protein sequence ID" value="GED68674.1"/>
    <property type="molecule type" value="Genomic_DNA"/>
</dbReference>
<organism evidence="5 6">
    <name type="scientific">Brevibacillus reuszeri</name>
    <dbReference type="NCBI Taxonomy" id="54915"/>
    <lineage>
        <taxon>Bacteria</taxon>
        <taxon>Bacillati</taxon>
        <taxon>Bacillota</taxon>
        <taxon>Bacilli</taxon>
        <taxon>Bacillales</taxon>
        <taxon>Paenibacillaceae</taxon>
        <taxon>Brevibacillus</taxon>
    </lineage>
</organism>
<gene>
    <name evidence="5" type="ORF">ADS79_29485</name>
    <name evidence="4" type="ORF">BRE01_23760</name>
</gene>
<reference evidence="6" key="1">
    <citation type="submission" date="2015-07" db="EMBL/GenBank/DDBJ databases">
        <title>Genome sequencing project for genomic taxonomy and phylogenomics of Bacillus-like bacteria.</title>
        <authorList>
            <person name="Liu B."/>
            <person name="Wang J."/>
            <person name="Zhu Y."/>
            <person name="Liu G."/>
            <person name="Chen Q."/>
            <person name="Chen Z."/>
            <person name="Lan J."/>
            <person name="Che J."/>
            <person name="Ge C."/>
            <person name="Shi H."/>
            <person name="Pan Z."/>
            <person name="Liu X."/>
        </authorList>
    </citation>
    <scope>NUCLEOTIDE SEQUENCE [LARGE SCALE GENOMIC DNA]</scope>
    <source>
        <strain evidence="6">DSM 9887</strain>
    </source>
</reference>
<dbReference type="InterPro" id="IPR009057">
    <property type="entry name" value="Homeodomain-like_sf"/>
</dbReference>
<evidence type="ECO:0000256" key="2">
    <source>
        <dbReference type="PROSITE-ProRule" id="PRU00335"/>
    </source>
</evidence>
<comment type="caution">
    <text evidence="5">The sequence shown here is derived from an EMBL/GenBank/DDBJ whole genome shotgun (WGS) entry which is preliminary data.</text>
</comment>
<evidence type="ECO:0000313" key="6">
    <source>
        <dbReference type="Proteomes" id="UP000036834"/>
    </source>
</evidence>
<dbReference type="Pfam" id="PF00440">
    <property type="entry name" value="TetR_N"/>
    <property type="match status" value="1"/>
</dbReference>
<feature type="DNA-binding region" description="H-T-H motif" evidence="2">
    <location>
        <begin position="32"/>
        <end position="51"/>
    </location>
</feature>
<feature type="domain" description="HTH tetR-type" evidence="3">
    <location>
        <begin position="9"/>
        <end position="69"/>
    </location>
</feature>
<dbReference type="STRING" id="54915.ADS79_29485"/>
<name>A0A0K9YMR5_9BACL</name>
<dbReference type="Proteomes" id="UP000036834">
    <property type="component" value="Unassembled WGS sequence"/>
</dbReference>
<evidence type="ECO:0000313" key="4">
    <source>
        <dbReference type="EMBL" id="GED68674.1"/>
    </source>
</evidence>